<dbReference type="Gene3D" id="2.40.30.10">
    <property type="entry name" value="Translation factors"/>
    <property type="match status" value="1"/>
</dbReference>
<dbReference type="GO" id="GO:0005525">
    <property type="term" value="F:GTP binding"/>
    <property type="evidence" value="ECO:0007669"/>
    <property type="project" value="UniProtKB-KW"/>
</dbReference>
<keyword evidence="5" id="KW-1185">Reference proteome</keyword>
<dbReference type="InterPro" id="IPR005225">
    <property type="entry name" value="Small_GTP-bd"/>
</dbReference>
<dbReference type="InterPro" id="IPR031157">
    <property type="entry name" value="G_TR_CS"/>
</dbReference>
<name>A0A345ZBC9_9BACT</name>
<organism evidence="4 5">
    <name type="scientific">Candidatus Chromulinivorax destructor</name>
    <dbReference type="NCBI Taxonomy" id="2066483"/>
    <lineage>
        <taxon>Bacteria</taxon>
        <taxon>Candidatus Babelota</taxon>
        <taxon>Candidatus Babeliae</taxon>
        <taxon>Candidatus Babeliales</taxon>
        <taxon>Candidatus Chromulinivoraceae</taxon>
        <taxon>Candidatus Chromulinivorax</taxon>
    </lineage>
</organism>
<dbReference type="Pfam" id="PF21018">
    <property type="entry name" value="BipA_C"/>
    <property type="match status" value="1"/>
</dbReference>
<dbReference type="InterPro" id="IPR047041">
    <property type="entry name" value="BipA_GTP-bd_dom"/>
</dbReference>
<dbReference type="Gene3D" id="3.40.50.300">
    <property type="entry name" value="P-loop containing nucleotide triphosphate hydrolases"/>
    <property type="match status" value="1"/>
</dbReference>
<dbReference type="InterPro" id="IPR009000">
    <property type="entry name" value="Transl_B-barrel_sf"/>
</dbReference>
<keyword evidence="1" id="KW-0342">GTP-binding</keyword>
<dbReference type="PRINTS" id="PR00315">
    <property type="entry name" value="ELONGATNFCT"/>
</dbReference>
<dbReference type="KEGG" id="cdes:C0J27_02455"/>
<dbReference type="InterPro" id="IPR006298">
    <property type="entry name" value="BipA"/>
</dbReference>
<dbReference type="InterPro" id="IPR027417">
    <property type="entry name" value="P-loop_NTPase"/>
</dbReference>
<dbReference type="Pfam" id="PF03144">
    <property type="entry name" value="GTP_EFTU_D2"/>
    <property type="match status" value="1"/>
</dbReference>
<dbReference type="SUPFAM" id="SSF52540">
    <property type="entry name" value="P-loop containing nucleoside triphosphate hydrolases"/>
    <property type="match status" value="1"/>
</dbReference>
<dbReference type="InterPro" id="IPR035647">
    <property type="entry name" value="EFG_III/V"/>
</dbReference>
<dbReference type="InterPro" id="IPR000640">
    <property type="entry name" value="EFG_V-like"/>
</dbReference>
<dbReference type="FunFam" id="3.40.50.300:FF:000055">
    <property type="entry name" value="GTP-binding protein TypA"/>
    <property type="match status" value="1"/>
</dbReference>
<dbReference type="FunFam" id="3.30.70.240:FF:000002">
    <property type="entry name" value="GTP-binding protein TypA"/>
    <property type="match status" value="1"/>
</dbReference>
<dbReference type="FunFam" id="2.40.50.250:FF:000001">
    <property type="entry name" value="GTP-binding protein TypA"/>
    <property type="match status" value="1"/>
</dbReference>
<sequence length="601" mass="66755">MDQSKIRNVAIIAHVDHGKTTMVDEIFKQSDSMQAHHVIEERLMDSIDLEKERGITIKSKNGSCMYKDYFINIIDTPGHADFGGEVERVLKMADGVLFLVDAAEGPMPQSFFVLKKAVALNLPVVVVVNKIDKETARIEWVIDQVFDLLVGLNAPDEILDFKVVYASARNGWATTDYNVKTDNIKAIFEAIVNYIPAPKGDPNGPFQMLVSSIDHSAFMGRLAIGKVTSGSIALANSVVAASENFMSQPIRVTKLYRFERNKHMEIETASVGEIIAVAGFKDILVGQTVTSASNPIPLPSFKIDPPTVAIKFLPNDSPLSGQEGDFITSRQLHDRLHREPLSDIAMQVEDDGIGFKVSGRGELHLSIFIEKLRREGYEFQVSRPEVVFQVIDGKKMEPYETVTIDVATQYIGKIIEAMGTRKGQMTDMREDGPMTRLIYEIPTRGILGYQADFMMDTKGMGIMSSAFDKYGPYIGEIRLRQNGVMIAMESGKTTSYALEGLEDRGVLIMGSGQTVYEGQIVGKHSRDNDLTVNACKGKKLTNMRASGSDDSTALQPHLQMTLEQCLSFIMDDELIEFTPKSIRLRKMILNEGERKRSGKKS</sequence>
<dbReference type="EMBL" id="CP025544">
    <property type="protein sequence ID" value="AXK60596.1"/>
    <property type="molecule type" value="Genomic_DNA"/>
</dbReference>
<dbReference type="CDD" id="cd01891">
    <property type="entry name" value="TypA_BipA"/>
    <property type="match status" value="1"/>
</dbReference>
<dbReference type="OrthoDB" id="9802948at2"/>
<dbReference type="InterPro" id="IPR047042">
    <property type="entry name" value="BipA_II"/>
</dbReference>
<dbReference type="Pfam" id="PF00009">
    <property type="entry name" value="GTP_EFTU"/>
    <property type="match status" value="1"/>
</dbReference>
<dbReference type="InterPro" id="IPR004161">
    <property type="entry name" value="EFTu-like_2"/>
</dbReference>
<dbReference type="SUPFAM" id="SSF50447">
    <property type="entry name" value="Translation proteins"/>
    <property type="match status" value="1"/>
</dbReference>
<evidence type="ECO:0000259" key="3">
    <source>
        <dbReference type="PROSITE" id="PS51722"/>
    </source>
</evidence>
<dbReference type="Proteomes" id="UP000254834">
    <property type="component" value="Chromosome"/>
</dbReference>
<feature type="domain" description="Tr-type G" evidence="3">
    <location>
        <begin position="4"/>
        <end position="199"/>
    </location>
</feature>
<dbReference type="InterPro" id="IPR035651">
    <property type="entry name" value="BipA_V"/>
</dbReference>
<dbReference type="RefSeq" id="WP_115585611.1">
    <property type="nucleotide sequence ID" value="NZ_CP025544.1"/>
</dbReference>
<dbReference type="InterPro" id="IPR048876">
    <property type="entry name" value="BipA_C"/>
</dbReference>
<dbReference type="PROSITE" id="PS51722">
    <property type="entry name" value="G_TR_2"/>
    <property type="match status" value="1"/>
</dbReference>
<dbReference type="CDD" id="cd03691">
    <property type="entry name" value="BipA_TypA_II"/>
    <property type="match status" value="1"/>
</dbReference>
<dbReference type="GO" id="GO:1990904">
    <property type="term" value="C:ribonucleoprotein complex"/>
    <property type="evidence" value="ECO:0007669"/>
    <property type="project" value="TreeGrafter"/>
</dbReference>
<evidence type="ECO:0000313" key="4">
    <source>
        <dbReference type="EMBL" id="AXK60596.1"/>
    </source>
</evidence>
<reference evidence="4 5" key="1">
    <citation type="submission" date="2017-12" db="EMBL/GenBank/DDBJ databases">
        <title>Chromulinavorax destructans is a abundant pathogen of dominant heterotrophic picoflagllates.</title>
        <authorList>
            <person name="Deeg C.M."/>
            <person name="Zimmer M."/>
            <person name="Suttle C.A."/>
        </authorList>
    </citation>
    <scope>NUCLEOTIDE SEQUENCE [LARGE SCALE GENOMIC DNA]</scope>
    <source>
        <strain evidence="4 5">SeV1</strain>
    </source>
</reference>
<dbReference type="Pfam" id="PF00679">
    <property type="entry name" value="EFG_C"/>
    <property type="match status" value="1"/>
</dbReference>
<dbReference type="InterPro" id="IPR000795">
    <property type="entry name" value="T_Tr_GTP-bd_dom"/>
</dbReference>
<dbReference type="NCBIfam" id="TIGR00231">
    <property type="entry name" value="small_GTP"/>
    <property type="match status" value="1"/>
</dbReference>
<dbReference type="Gene3D" id="3.30.70.240">
    <property type="match status" value="1"/>
</dbReference>
<dbReference type="SUPFAM" id="SSF54980">
    <property type="entry name" value="EF-G C-terminal domain-like"/>
    <property type="match status" value="2"/>
</dbReference>
<dbReference type="AlphaFoldDB" id="A0A345ZBC9"/>
<dbReference type="PANTHER" id="PTHR42908:SF8">
    <property type="entry name" value="TR-TYPE G DOMAIN-CONTAINING PROTEIN"/>
    <property type="match status" value="1"/>
</dbReference>
<dbReference type="CDD" id="cd03710">
    <property type="entry name" value="BipA_TypA_C"/>
    <property type="match status" value="1"/>
</dbReference>
<proteinExistence type="predicted"/>
<dbReference type="Gene3D" id="2.40.50.250">
    <property type="entry name" value="bipa protein"/>
    <property type="match status" value="1"/>
</dbReference>
<evidence type="ECO:0000256" key="1">
    <source>
        <dbReference type="ARBA" id="ARBA00023134"/>
    </source>
</evidence>
<dbReference type="NCBIfam" id="TIGR01394">
    <property type="entry name" value="TypA_BipA"/>
    <property type="match status" value="1"/>
</dbReference>
<dbReference type="Gene3D" id="3.30.70.870">
    <property type="entry name" value="Elongation Factor G (Translational Gtpase), domain 3"/>
    <property type="match status" value="1"/>
</dbReference>
<dbReference type="InterPro" id="IPR042116">
    <property type="entry name" value="TypA/BipA_C"/>
</dbReference>
<dbReference type="PANTHER" id="PTHR42908">
    <property type="entry name" value="TRANSLATION ELONGATION FACTOR-RELATED"/>
    <property type="match status" value="1"/>
</dbReference>
<keyword evidence="1" id="KW-0547">Nucleotide-binding</keyword>
<protein>
    <recommendedName>
        <fullName evidence="2">50S ribosomal subunit assembly factor BipA</fullName>
    </recommendedName>
</protein>
<dbReference type="GO" id="GO:0003924">
    <property type="term" value="F:GTPase activity"/>
    <property type="evidence" value="ECO:0007669"/>
    <property type="project" value="InterPro"/>
</dbReference>
<evidence type="ECO:0000313" key="5">
    <source>
        <dbReference type="Proteomes" id="UP000254834"/>
    </source>
</evidence>
<evidence type="ECO:0000256" key="2">
    <source>
        <dbReference type="ARBA" id="ARBA00035722"/>
    </source>
</evidence>
<gene>
    <name evidence="4" type="primary">typA</name>
    <name evidence="4" type="ORF">C0J27_02455</name>
</gene>
<accession>A0A345ZBC9</accession>
<dbReference type="PROSITE" id="PS00301">
    <property type="entry name" value="G_TR_1"/>
    <property type="match status" value="1"/>
</dbReference>
<dbReference type="GO" id="GO:0005829">
    <property type="term" value="C:cytosol"/>
    <property type="evidence" value="ECO:0007669"/>
    <property type="project" value="TreeGrafter"/>
</dbReference>